<protein>
    <submittedName>
        <fullName evidence="2">Uncharacterized protein</fullName>
    </submittedName>
</protein>
<evidence type="ECO:0000313" key="3">
    <source>
        <dbReference type="Proteomes" id="UP001589753"/>
    </source>
</evidence>
<name>A0ABV5LJ63_9ACTN</name>
<reference evidence="2 3" key="1">
    <citation type="submission" date="2024-09" db="EMBL/GenBank/DDBJ databases">
        <authorList>
            <person name="Sun Q."/>
            <person name="Mori K."/>
        </authorList>
    </citation>
    <scope>NUCLEOTIDE SEQUENCE [LARGE SCALE GENOMIC DNA]</scope>
    <source>
        <strain evidence="2 3">JCM 9767</strain>
    </source>
</reference>
<dbReference type="Proteomes" id="UP001589753">
    <property type="component" value="Unassembled WGS sequence"/>
</dbReference>
<gene>
    <name evidence="2" type="ORF">ACFFUA_29930</name>
</gene>
<feature type="region of interest" description="Disordered" evidence="1">
    <location>
        <begin position="1"/>
        <end position="30"/>
    </location>
</feature>
<evidence type="ECO:0000256" key="1">
    <source>
        <dbReference type="SAM" id="MobiDB-lite"/>
    </source>
</evidence>
<organism evidence="2 3">
    <name type="scientific">Streptomyces heliomycini</name>
    <dbReference type="NCBI Taxonomy" id="284032"/>
    <lineage>
        <taxon>Bacteria</taxon>
        <taxon>Bacillati</taxon>
        <taxon>Actinomycetota</taxon>
        <taxon>Actinomycetes</taxon>
        <taxon>Kitasatosporales</taxon>
        <taxon>Streptomycetaceae</taxon>
        <taxon>Streptomyces</taxon>
    </lineage>
</organism>
<accession>A0ABV5LJ63</accession>
<keyword evidence="3" id="KW-1185">Reference proteome</keyword>
<evidence type="ECO:0000313" key="2">
    <source>
        <dbReference type="EMBL" id="MFB9351600.1"/>
    </source>
</evidence>
<sequence length="71" mass="8015">MDNAYERMGVPLLDHGHGTEPLLSQEPASAGETDFRPVIRFVFEDVEAGMLRDDVSESDQLHWLDHIARPP</sequence>
<dbReference type="RefSeq" id="WP_053637007.1">
    <property type="nucleotide sequence ID" value="NZ_JBHMDI010000126.1"/>
</dbReference>
<dbReference type="EMBL" id="JBHMDI010000126">
    <property type="protein sequence ID" value="MFB9351600.1"/>
    <property type="molecule type" value="Genomic_DNA"/>
</dbReference>
<proteinExistence type="predicted"/>
<comment type="caution">
    <text evidence="2">The sequence shown here is derived from an EMBL/GenBank/DDBJ whole genome shotgun (WGS) entry which is preliminary data.</text>
</comment>